<protein>
    <submittedName>
        <fullName evidence="1">Uncharacterized protein</fullName>
    </submittedName>
</protein>
<organism evidence="1 2">
    <name type="scientific">Recurvomyces mirabilis</name>
    <dbReference type="NCBI Taxonomy" id="574656"/>
    <lineage>
        <taxon>Eukaryota</taxon>
        <taxon>Fungi</taxon>
        <taxon>Dikarya</taxon>
        <taxon>Ascomycota</taxon>
        <taxon>Pezizomycotina</taxon>
        <taxon>Dothideomycetes</taxon>
        <taxon>Dothideomycetidae</taxon>
        <taxon>Mycosphaerellales</taxon>
        <taxon>Teratosphaeriaceae</taxon>
        <taxon>Recurvomyces</taxon>
    </lineage>
</organism>
<name>A0AAE1C682_9PEZI</name>
<evidence type="ECO:0000313" key="2">
    <source>
        <dbReference type="Proteomes" id="UP001274830"/>
    </source>
</evidence>
<dbReference type="Proteomes" id="UP001274830">
    <property type="component" value="Unassembled WGS sequence"/>
</dbReference>
<keyword evidence="2" id="KW-1185">Reference proteome</keyword>
<proteinExistence type="predicted"/>
<comment type="caution">
    <text evidence="1">The sequence shown here is derived from an EMBL/GenBank/DDBJ whole genome shotgun (WGS) entry which is preliminary data.</text>
</comment>
<sequence>MTSRHDENQKPIFKLKQTTATVPKTYHLRIEFFENGRAHDLAYSDDLEPRGVAKAWLESLGHYPLGDRGLASAITDLIVRENGGRRFQKFRFSADAGKEVFSKERVIDGLKRMLLYGDRIEVLERGDKGASPRICNVESRRCGDEYHRASIYSSTNCVVPIDLPDISAI</sequence>
<dbReference type="EMBL" id="JAUTXT010000001">
    <property type="protein sequence ID" value="KAK3679671.1"/>
    <property type="molecule type" value="Genomic_DNA"/>
</dbReference>
<reference evidence="1" key="1">
    <citation type="submission" date="2023-07" db="EMBL/GenBank/DDBJ databases">
        <title>Black Yeasts Isolated from many extreme environments.</title>
        <authorList>
            <person name="Coleine C."/>
            <person name="Stajich J.E."/>
            <person name="Selbmann L."/>
        </authorList>
    </citation>
    <scope>NUCLEOTIDE SEQUENCE</scope>
    <source>
        <strain evidence="1">CCFEE 5485</strain>
    </source>
</reference>
<gene>
    <name evidence="1" type="ORF">LTR78_000047</name>
</gene>
<evidence type="ECO:0000313" key="1">
    <source>
        <dbReference type="EMBL" id="KAK3679671.1"/>
    </source>
</evidence>
<accession>A0AAE1C682</accession>
<dbReference type="AlphaFoldDB" id="A0AAE1C682"/>